<feature type="domain" description="Response regulatory" evidence="6">
    <location>
        <begin position="492"/>
        <end position="606"/>
    </location>
</feature>
<evidence type="ECO:0000259" key="6">
    <source>
        <dbReference type="PROSITE" id="PS50110"/>
    </source>
</evidence>
<dbReference type="InterPro" id="IPR003594">
    <property type="entry name" value="HATPase_dom"/>
</dbReference>
<keyword evidence="3 7" id="KW-0418">Kinase</keyword>
<dbReference type="GO" id="GO:0000155">
    <property type="term" value="F:phosphorelay sensor kinase activity"/>
    <property type="evidence" value="ECO:0007669"/>
    <property type="project" value="InterPro"/>
</dbReference>
<keyword evidence="1 4" id="KW-0597">Phosphoprotein</keyword>
<dbReference type="InterPro" id="IPR036890">
    <property type="entry name" value="HATPase_C_sf"/>
</dbReference>
<dbReference type="PROSITE" id="PS50110">
    <property type="entry name" value="RESPONSE_REGULATORY"/>
    <property type="match status" value="1"/>
</dbReference>
<keyword evidence="2" id="KW-0808">Transferase</keyword>
<evidence type="ECO:0000259" key="5">
    <source>
        <dbReference type="PROSITE" id="PS50109"/>
    </source>
</evidence>
<dbReference type="SUPFAM" id="SSF52172">
    <property type="entry name" value="CheY-like"/>
    <property type="match status" value="1"/>
</dbReference>
<evidence type="ECO:0000256" key="3">
    <source>
        <dbReference type="ARBA" id="ARBA00022777"/>
    </source>
</evidence>
<dbReference type="InterPro" id="IPR029016">
    <property type="entry name" value="GAF-like_dom_sf"/>
</dbReference>
<feature type="modified residue" description="4-aspartylphosphate" evidence="4">
    <location>
        <position position="542"/>
    </location>
</feature>
<dbReference type="SMART" id="SM00448">
    <property type="entry name" value="REC"/>
    <property type="match status" value="1"/>
</dbReference>
<evidence type="ECO:0000256" key="4">
    <source>
        <dbReference type="PROSITE-ProRule" id="PRU00169"/>
    </source>
</evidence>
<dbReference type="Pfam" id="PF02518">
    <property type="entry name" value="HATPase_c"/>
    <property type="match status" value="2"/>
</dbReference>
<dbReference type="SMART" id="SM00387">
    <property type="entry name" value="HATPase_c"/>
    <property type="match status" value="2"/>
</dbReference>
<dbReference type="InterPro" id="IPR005467">
    <property type="entry name" value="His_kinase_dom"/>
</dbReference>
<name>A0A8H4ADL0_GIGMA</name>
<protein>
    <submittedName>
        <fullName evidence="7">Protein-histidine kinase</fullName>
    </submittedName>
</protein>
<evidence type="ECO:0000256" key="1">
    <source>
        <dbReference type="ARBA" id="ARBA00022553"/>
    </source>
</evidence>
<reference evidence="7 8" key="1">
    <citation type="journal article" date="2019" name="Environ. Microbiol.">
        <title>At the nexus of three kingdoms: the genome of the mycorrhizal fungus Gigaspora margarita provides insights into plant, endobacterial and fungal interactions.</title>
        <authorList>
            <person name="Venice F."/>
            <person name="Ghignone S."/>
            <person name="Salvioli di Fossalunga A."/>
            <person name="Amselem J."/>
            <person name="Novero M."/>
            <person name="Xianan X."/>
            <person name="Sedzielewska Toro K."/>
            <person name="Morin E."/>
            <person name="Lipzen A."/>
            <person name="Grigoriev I.V."/>
            <person name="Henrissat B."/>
            <person name="Martin F.M."/>
            <person name="Bonfante P."/>
        </authorList>
    </citation>
    <scope>NUCLEOTIDE SEQUENCE [LARGE SCALE GENOMIC DNA]</scope>
    <source>
        <strain evidence="7 8">BEG34</strain>
    </source>
</reference>
<dbReference type="SMART" id="SM00065">
    <property type="entry name" value="GAF"/>
    <property type="match status" value="1"/>
</dbReference>
<dbReference type="Pfam" id="PF00072">
    <property type="entry name" value="Response_reg"/>
    <property type="match status" value="1"/>
</dbReference>
<dbReference type="InterPro" id="IPR036097">
    <property type="entry name" value="HisK_dim/P_sf"/>
</dbReference>
<dbReference type="Gene3D" id="3.30.565.10">
    <property type="entry name" value="Histidine kinase-like ATPase, C-terminal domain"/>
    <property type="match status" value="2"/>
</dbReference>
<comment type="caution">
    <text evidence="7">The sequence shown here is derived from an EMBL/GenBank/DDBJ whole genome shotgun (WGS) entry which is preliminary data.</text>
</comment>
<dbReference type="Proteomes" id="UP000439903">
    <property type="component" value="Unassembled WGS sequence"/>
</dbReference>
<dbReference type="Pfam" id="PF01590">
    <property type="entry name" value="GAF"/>
    <property type="match status" value="1"/>
</dbReference>
<gene>
    <name evidence="7" type="ORF">F8M41_023327</name>
</gene>
<dbReference type="SMART" id="SM00388">
    <property type="entry name" value="HisKA"/>
    <property type="match status" value="1"/>
</dbReference>
<dbReference type="PANTHER" id="PTHR43547:SF2">
    <property type="entry name" value="HYBRID SIGNAL TRANSDUCTION HISTIDINE KINASE C"/>
    <property type="match status" value="1"/>
</dbReference>
<dbReference type="AlphaFoldDB" id="A0A8H4ADL0"/>
<dbReference type="SUPFAM" id="SSF55874">
    <property type="entry name" value="ATPase domain of HSP90 chaperone/DNA topoisomerase II/histidine kinase"/>
    <property type="match status" value="2"/>
</dbReference>
<keyword evidence="8" id="KW-1185">Reference proteome</keyword>
<dbReference type="SUPFAM" id="SSF55781">
    <property type="entry name" value="GAF domain-like"/>
    <property type="match status" value="1"/>
</dbReference>
<dbReference type="CDD" id="cd17574">
    <property type="entry name" value="REC_OmpR"/>
    <property type="match status" value="1"/>
</dbReference>
<dbReference type="CDD" id="cd00082">
    <property type="entry name" value="HisKA"/>
    <property type="match status" value="1"/>
</dbReference>
<dbReference type="SUPFAM" id="SSF47384">
    <property type="entry name" value="Homodimeric domain of signal transducing histidine kinase"/>
    <property type="match status" value="1"/>
</dbReference>
<evidence type="ECO:0000256" key="2">
    <source>
        <dbReference type="ARBA" id="ARBA00022679"/>
    </source>
</evidence>
<sequence length="1184" mass="135621">MSINNDDEDEKSVVNLINNYDWASTYLGSMDSWEPSFKTAVNLCIHSIFPFAIYCGPDLIFIYNKAMISRLGSNHPVAFGKSFLETFPDYIDFIKPKYEQIRSTGKGIFENDCYRPHCYEGYLEERYLSFAISPIFKEDGSFWGATNLYFDTTDKILTNRRLKLLGSMGNHISGAESLENACHLMMTTLSENNKDIPFALIYLVEHNKLKTSFQPCAVHLIAATFNKDNIPDNLLETPGIIDLSKSSDESYDVYIEVKRAMTNHLFLKSKTWPIHLVVREDKCVKVLLKDDSQAILFPVKTLYAGEQILSAIFICGISPHRPLDEKYEKFLQLVVDNVSSALLNGRLREEEKKKTEMLADLDRQKVMFFQNISHEFLTPLTLMLSPLDEAVNSCQIYLDHDMFETIFYNLCSNAFKHTWEGQIRVRLYIEHESEADKIILEVSDTGIGIAETVIPNLFQRFYRVESQQSRSHEDIDEIATNENVTLEDRRYQVLLVEDNVDMRNYLEGLLGKEFDVYSACDGRDALNLLSELSQQPDLILSDVMMPNMNGYELLNTLRSNKTRRLIPLILLTAKADEIFGFEYGANDYLIKPFNSQVLIARIRTNIKLSQLRHQLISQQCKQEEIKQLLISISSDIICGLDLKETLSRTVESIHHILSCDRIFVVSNESSELNTVIALSEDPKMISENLSKESKINTEQESVVDQQRFSDYDSFKGFKVEVSPNTYCSDIGKQVSMLSVRIKSHDENWVWLKAHRSPNSIWDVPEIELFRQISNQINLAITYTKLVKEKLIKEIRIESIKNANNIKSLILANVSHELRTPLGAIMGISSTFKHEILNDQQRDMVDIISHISDQVLSIVNNILNAAELKEDHEITLVNKAFNLLDLFENTIEIFGERCGNKQIELILSYEMDSLPIYVKSDPERLKQILINLLSNAIKYSDGEIILKVSLKSQNGKNNSQMDNNIKLLIELYNIGVGIDTEFINIWQGNLKVDTSCKRRPSDTTFSLTTCKRLIEINGGEIGAESQLGKGSKYWFTWNIEVLPISEHNTYLSQMLLDEPILKRILLIHPFENSRNEIINFFNNRVKVDLFNTYDQGIKVANSHKELYSQALYNIVFISVYENNVDNVIKAAKELREINGDEILITFMVFSSSNGRSLIKELIKTIGGNTTTIFKPITPKKLINHC</sequence>
<dbReference type="InterPro" id="IPR001789">
    <property type="entry name" value="Sig_transdc_resp-reg_receiver"/>
</dbReference>
<dbReference type="Gene3D" id="3.30.450.20">
    <property type="entry name" value="PAS domain"/>
    <property type="match status" value="1"/>
</dbReference>
<dbReference type="Pfam" id="PF00512">
    <property type="entry name" value="HisKA"/>
    <property type="match status" value="1"/>
</dbReference>
<dbReference type="InterPro" id="IPR003661">
    <property type="entry name" value="HisK_dim/P_dom"/>
</dbReference>
<proteinExistence type="predicted"/>
<dbReference type="InterPro" id="IPR003018">
    <property type="entry name" value="GAF"/>
</dbReference>
<dbReference type="Gene3D" id="3.30.450.40">
    <property type="match status" value="1"/>
</dbReference>
<evidence type="ECO:0000313" key="8">
    <source>
        <dbReference type="Proteomes" id="UP000439903"/>
    </source>
</evidence>
<dbReference type="EMBL" id="WTPW01000753">
    <property type="protein sequence ID" value="KAF0483177.1"/>
    <property type="molecule type" value="Genomic_DNA"/>
</dbReference>
<dbReference type="Gene3D" id="1.10.287.130">
    <property type="match status" value="1"/>
</dbReference>
<dbReference type="PROSITE" id="PS50109">
    <property type="entry name" value="HIS_KIN"/>
    <property type="match status" value="1"/>
</dbReference>
<dbReference type="OrthoDB" id="60033at2759"/>
<dbReference type="PANTHER" id="PTHR43547">
    <property type="entry name" value="TWO-COMPONENT HISTIDINE KINASE"/>
    <property type="match status" value="1"/>
</dbReference>
<organism evidence="7 8">
    <name type="scientific">Gigaspora margarita</name>
    <dbReference type="NCBI Taxonomy" id="4874"/>
    <lineage>
        <taxon>Eukaryota</taxon>
        <taxon>Fungi</taxon>
        <taxon>Fungi incertae sedis</taxon>
        <taxon>Mucoromycota</taxon>
        <taxon>Glomeromycotina</taxon>
        <taxon>Glomeromycetes</taxon>
        <taxon>Diversisporales</taxon>
        <taxon>Gigasporaceae</taxon>
        <taxon>Gigaspora</taxon>
    </lineage>
</organism>
<dbReference type="Gene3D" id="3.40.50.2300">
    <property type="match status" value="1"/>
</dbReference>
<dbReference type="InterPro" id="IPR011006">
    <property type="entry name" value="CheY-like_superfamily"/>
</dbReference>
<accession>A0A8H4ADL0</accession>
<feature type="domain" description="Histidine kinase" evidence="5">
    <location>
        <begin position="812"/>
        <end position="1040"/>
    </location>
</feature>
<evidence type="ECO:0000313" key="7">
    <source>
        <dbReference type="EMBL" id="KAF0483177.1"/>
    </source>
</evidence>